<dbReference type="SMART" id="SM00342">
    <property type="entry name" value="HTH_ARAC"/>
    <property type="match status" value="1"/>
</dbReference>
<dbReference type="InterPro" id="IPR009057">
    <property type="entry name" value="Homeodomain-like_sf"/>
</dbReference>
<keyword evidence="2" id="KW-0238">DNA-binding</keyword>
<gene>
    <name evidence="5" type="ORF">GCM10009823_19380</name>
</gene>
<dbReference type="PROSITE" id="PS01124">
    <property type="entry name" value="HTH_ARAC_FAMILY_2"/>
    <property type="match status" value="1"/>
</dbReference>
<dbReference type="InterPro" id="IPR018060">
    <property type="entry name" value="HTH_AraC"/>
</dbReference>
<dbReference type="RefSeq" id="WP_344337017.1">
    <property type="nucleotide sequence ID" value="NZ_BAAAPZ010000007.1"/>
</dbReference>
<dbReference type="Proteomes" id="UP001500984">
    <property type="component" value="Unassembled WGS sequence"/>
</dbReference>
<keyword evidence="6" id="KW-1185">Reference proteome</keyword>
<keyword evidence="3" id="KW-0804">Transcription</keyword>
<dbReference type="Gene3D" id="1.10.10.60">
    <property type="entry name" value="Homeodomain-like"/>
    <property type="match status" value="1"/>
</dbReference>
<evidence type="ECO:0000313" key="5">
    <source>
        <dbReference type="EMBL" id="GAA2098203.1"/>
    </source>
</evidence>
<evidence type="ECO:0000313" key="6">
    <source>
        <dbReference type="Proteomes" id="UP001500984"/>
    </source>
</evidence>
<dbReference type="Pfam" id="PF20240">
    <property type="entry name" value="DUF6597"/>
    <property type="match status" value="1"/>
</dbReference>
<dbReference type="Pfam" id="PF12833">
    <property type="entry name" value="HTH_18"/>
    <property type="match status" value="1"/>
</dbReference>
<dbReference type="InterPro" id="IPR046532">
    <property type="entry name" value="DUF6597"/>
</dbReference>
<proteinExistence type="predicted"/>
<dbReference type="InterPro" id="IPR018062">
    <property type="entry name" value="HTH_AraC-typ_CS"/>
</dbReference>
<dbReference type="PROSITE" id="PS00041">
    <property type="entry name" value="HTH_ARAC_FAMILY_1"/>
    <property type="match status" value="1"/>
</dbReference>
<dbReference type="SUPFAM" id="SSF46689">
    <property type="entry name" value="Homeodomain-like"/>
    <property type="match status" value="1"/>
</dbReference>
<keyword evidence="1" id="KW-0805">Transcription regulation</keyword>
<evidence type="ECO:0000259" key="4">
    <source>
        <dbReference type="PROSITE" id="PS01124"/>
    </source>
</evidence>
<evidence type="ECO:0000256" key="2">
    <source>
        <dbReference type="ARBA" id="ARBA00023125"/>
    </source>
</evidence>
<reference evidence="5 6" key="1">
    <citation type="journal article" date="2019" name="Int. J. Syst. Evol. Microbiol.">
        <title>The Global Catalogue of Microorganisms (GCM) 10K type strain sequencing project: providing services to taxonomists for standard genome sequencing and annotation.</title>
        <authorList>
            <consortium name="The Broad Institute Genomics Platform"/>
            <consortium name="The Broad Institute Genome Sequencing Center for Infectious Disease"/>
            <person name="Wu L."/>
            <person name="Ma J."/>
        </authorList>
    </citation>
    <scope>NUCLEOTIDE SEQUENCE [LARGE SCALE GENOMIC DNA]</scope>
    <source>
        <strain evidence="5 6">JCM 15900</strain>
    </source>
</reference>
<sequence>MGEQPLDGRGILYPARLPTFHRVPAPAHLQNRIRWFWIPQWRVAPGRTSRQSVLPFPASNLVVYPDAVTLAGPTTRVSHRDLTGCGWVVGALLRPAAVRGLGFAPAVLRDAEVPLWRAGEPASVAADVPVAVREEGGPALEELCSRVRVAMGEAEADAAARAAATVAFAEWIETRVPEPDAHGDLANRMEDLIAGDGAITRIEQVAERLGVSVRSVQRVAQACVGLPPLAIIRRYRLQEAAQRLREDRAVTVSRIAAELGYADHAHLTADFRRVLGLTPSGYREER</sequence>
<evidence type="ECO:0000256" key="1">
    <source>
        <dbReference type="ARBA" id="ARBA00023015"/>
    </source>
</evidence>
<dbReference type="InterPro" id="IPR050204">
    <property type="entry name" value="AraC_XylS_family_regulators"/>
</dbReference>
<accession>A0ABN2WSI1</accession>
<dbReference type="PANTHER" id="PTHR46796:SF15">
    <property type="entry name" value="BLL1074 PROTEIN"/>
    <property type="match status" value="1"/>
</dbReference>
<name>A0ABN2WSI1_9MICO</name>
<organism evidence="5 6">
    <name type="scientific">Brevibacterium salitolerans</name>
    <dbReference type="NCBI Taxonomy" id="1403566"/>
    <lineage>
        <taxon>Bacteria</taxon>
        <taxon>Bacillati</taxon>
        <taxon>Actinomycetota</taxon>
        <taxon>Actinomycetes</taxon>
        <taxon>Micrococcales</taxon>
        <taxon>Brevibacteriaceae</taxon>
        <taxon>Brevibacterium</taxon>
    </lineage>
</organism>
<feature type="domain" description="HTH araC/xylS-type" evidence="4">
    <location>
        <begin position="183"/>
        <end position="285"/>
    </location>
</feature>
<dbReference type="PANTHER" id="PTHR46796">
    <property type="entry name" value="HTH-TYPE TRANSCRIPTIONAL ACTIVATOR RHAS-RELATED"/>
    <property type="match status" value="1"/>
</dbReference>
<comment type="caution">
    <text evidence="5">The sequence shown here is derived from an EMBL/GenBank/DDBJ whole genome shotgun (WGS) entry which is preliminary data.</text>
</comment>
<evidence type="ECO:0000256" key="3">
    <source>
        <dbReference type="ARBA" id="ARBA00023163"/>
    </source>
</evidence>
<protein>
    <submittedName>
        <fullName evidence="5">Helix-turn-helix domain-containing protein</fullName>
    </submittedName>
</protein>
<dbReference type="EMBL" id="BAAAPZ010000007">
    <property type="protein sequence ID" value="GAA2098203.1"/>
    <property type="molecule type" value="Genomic_DNA"/>
</dbReference>